<evidence type="ECO:0000256" key="1">
    <source>
        <dbReference type="ARBA" id="ARBA00022801"/>
    </source>
</evidence>
<evidence type="ECO:0000256" key="2">
    <source>
        <dbReference type="SAM" id="SignalP"/>
    </source>
</evidence>
<dbReference type="Pfam" id="PF03629">
    <property type="entry name" value="SASA"/>
    <property type="match status" value="1"/>
</dbReference>
<dbReference type="InterPro" id="IPR039329">
    <property type="entry name" value="SIAE"/>
</dbReference>
<dbReference type="PANTHER" id="PTHR22901:SF0">
    <property type="entry name" value="SIALATE O-ACETYLESTERASE"/>
    <property type="match status" value="1"/>
</dbReference>
<keyword evidence="1" id="KW-0378">Hydrolase</keyword>
<protein>
    <submittedName>
        <fullName evidence="4">Sialate O-acetylesterase</fullName>
    </submittedName>
</protein>
<evidence type="ECO:0000259" key="3">
    <source>
        <dbReference type="Pfam" id="PF03629"/>
    </source>
</evidence>
<dbReference type="RefSeq" id="WP_230435908.1">
    <property type="nucleotide sequence ID" value="NZ_CP087715.1"/>
</dbReference>
<keyword evidence="2" id="KW-0732">Signal</keyword>
<dbReference type="EMBL" id="JBHTLR010000013">
    <property type="protein sequence ID" value="MFD1217282.1"/>
    <property type="molecule type" value="Genomic_DNA"/>
</dbReference>
<name>A0ABW3U9E2_9GAMM</name>
<feature type="signal peptide" evidence="2">
    <location>
        <begin position="1"/>
        <end position="31"/>
    </location>
</feature>
<dbReference type="PANTHER" id="PTHR22901">
    <property type="entry name" value="SIALATE O-ACETYLESTERASE"/>
    <property type="match status" value="1"/>
</dbReference>
<dbReference type="Proteomes" id="UP001597264">
    <property type="component" value="Unassembled WGS sequence"/>
</dbReference>
<dbReference type="InterPro" id="IPR036514">
    <property type="entry name" value="SGNH_hydro_sf"/>
</dbReference>
<evidence type="ECO:0000313" key="5">
    <source>
        <dbReference type="Proteomes" id="UP001597264"/>
    </source>
</evidence>
<dbReference type="InterPro" id="IPR005181">
    <property type="entry name" value="SASA"/>
</dbReference>
<proteinExistence type="predicted"/>
<comment type="caution">
    <text evidence="4">The sequence shown here is derived from an EMBL/GenBank/DDBJ whole genome shotgun (WGS) entry which is preliminary data.</text>
</comment>
<feature type="domain" description="Sialate O-acetylesterase" evidence="3">
    <location>
        <begin position="407"/>
        <end position="508"/>
    </location>
</feature>
<reference evidence="5" key="1">
    <citation type="journal article" date="2019" name="Int. J. Syst. Evol. Microbiol.">
        <title>The Global Catalogue of Microorganisms (GCM) 10K type strain sequencing project: providing services to taxonomists for standard genome sequencing and annotation.</title>
        <authorList>
            <consortium name="The Broad Institute Genomics Platform"/>
            <consortium name="The Broad Institute Genome Sequencing Center for Infectious Disease"/>
            <person name="Wu L."/>
            <person name="Ma J."/>
        </authorList>
    </citation>
    <scope>NUCLEOTIDE SEQUENCE [LARGE SCALE GENOMIC DNA]</scope>
    <source>
        <strain evidence="5">CCUG 54356</strain>
    </source>
</reference>
<feature type="chain" id="PRO_5045851095" evidence="2">
    <location>
        <begin position="32"/>
        <end position="639"/>
    </location>
</feature>
<accession>A0ABW3U9E2</accession>
<dbReference type="InterPro" id="IPR008979">
    <property type="entry name" value="Galactose-bd-like_sf"/>
</dbReference>
<dbReference type="Gene3D" id="3.40.50.1110">
    <property type="entry name" value="SGNH hydrolase"/>
    <property type="match status" value="2"/>
</dbReference>
<dbReference type="SUPFAM" id="SSF52266">
    <property type="entry name" value="SGNH hydrolase"/>
    <property type="match status" value="1"/>
</dbReference>
<gene>
    <name evidence="4" type="ORF">ACFQ2X_11785</name>
</gene>
<keyword evidence="5" id="KW-1185">Reference proteome</keyword>
<organism evidence="4 5">
    <name type="scientific">Microbulbifer celer</name>
    <dbReference type="NCBI Taxonomy" id="435905"/>
    <lineage>
        <taxon>Bacteria</taxon>
        <taxon>Pseudomonadati</taxon>
        <taxon>Pseudomonadota</taxon>
        <taxon>Gammaproteobacteria</taxon>
        <taxon>Cellvibrionales</taxon>
        <taxon>Microbulbiferaceae</taxon>
        <taxon>Microbulbifer</taxon>
    </lineage>
</organism>
<sequence length="639" mass="72001">MLRKSHGINSAPSARTAFLLLLACAPWPSVADIAPAKIFSDQMVLQRDQEVTIWGSAAADTPITLHFDGKTYHNRSDERGHWEIPVPPQKAGGPYTLILSGDGEAAIRDVHFGDVWLAGGQSNMEWKLSWGINDSDKVIAAADYPLIRFFDVPSEVSPTPKTALEGGEWKKATPENAAEFSAVAYLFAQKNHLEKDVAVGIIDNNWGGTPAEAWMSKEALLQLSAYRERTEALYQPDTDWPARFARNQRNAEEKYQRLSSREDALNAGAYRFDFPTASWSEQALPAEFEHLAWLRHEFTLDEIPSRAVLELGDLQQEAFVWINEQLLAEEDSQAQGARYEIPTKVLNKGRNLIALRVGNSWHNKPYVGRTDQLWLQLGDNKLDLSKGWQYSNQVEPPIPDHIRYEHKSSFLYNSMIRPIQGYALRGVICYQGESNVGEAVHYHDLFSALIKDWRQQWQQDFPFLFVQLAAFLEPKNPQPDSSWALLREMQSRTLKLPNTGMATAIDIGDIYDIHPRNKQDVAARLWGEAKRISYGEDILSRGPTFQSHQLENGRVTIHFAHTGEGLRLKQGESVQGFILADRDGNYLPAQAQIHGSSVVVWHDSITQPSALKYAWADYPEVNLYNSAGLPALPFSIENL</sequence>
<evidence type="ECO:0000313" key="4">
    <source>
        <dbReference type="EMBL" id="MFD1217282.1"/>
    </source>
</evidence>
<dbReference type="SUPFAM" id="SSF49785">
    <property type="entry name" value="Galactose-binding domain-like"/>
    <property type="match status" value="1"/>
</dbReference>